<dbReference type="Proteomes" id="UP001237152">
    <property type="component" value="Segment"/>
</dbReference>
<feature type="compositionally biased region" description="Basic and acidic residues" evidence="1">
    <location>
        <begin position="37"/>
        <end position="54"/>
    </location>
</feature>
<feature type="region of interest" description="Disordered" evidence="1">
    <location>
        <begin position="37"/>
        <end position="62"/>
    </location>
</feature>
<name>A0A4D6EFC6_9VIRU</name>
<sequence length="325" mass="34850">MMYAMDPQDQLAAMIRQAEAQPEAMVQTTVQVNECRGQEVDARVEGDDGDDRTGSHTARGPCASPSLLAAFMAPSGTACPAPALRFVGSSTTHRRAHAGRRALLGAESRGLRDLAKAASDGPMPMTTGDLGQERGPTAVASRARVDDDPTDITGLKRMRDAADSDGVGRVQDNALDARQRRRFAAVTDDSRDDDGMDAGRAERLQHKLAAAAGLSEPGLVLQAAARVLSLCTPEETRALVARAYANVVPSPYDDDRDDDNGVPGPRAPTAFVEWFGLHHADYGLDDTPDFVWNTKVPPRSPRDDDPWSRAYWLAGNAKSSRSAET</sequence>
<accession>A0A4D6EFC6</accession>
<dbReference type="EMBL" id="MK174290">
    <property type="protein sequence ID" value="QBZ80610.1"/>
    <property type="molecule type" value="Genomic_DNA"/>
</dbReference>
<reference evidence="2" key="1">
    <citation type="journal article" date="2019" name="Front. Microbiol.">
        <title>Pandoravirus Celtis Illustrates the Microevolution Processes at Work in the Giant Pandoraviridae Genomes.</title>
        <authorList>
            <person name="Legendre M."/>
            <person name="Alempic J.M."/>
            <person name="Philippe N."/>
            <person name="Lartigue A."/>
            <person name="Jeudy S."/>
            <person name="Poirot O."/>
            <person name="Ta N.T."/>
            <person name="Nin S."/>
            <person name="Coute Y."/>
            <person name="Abergel C."/>
            <person name="Claverie J.M."/>
        </authorList>
    </citation>
    <scope>NUCLEOTIDE SEQUENCE</scope>
</reference>
<proteinExistence type="predicted"/>
<evidence type="ECO:0000313" key="3">
    <source>
        <dbReference type="Proteomes" id="UP001237152"/>
    </source>
</evidence>
<gene>
    <name evidence="2" type="ORF">pclt_cds_9</name>
</gene>
<evidence type="ECO:0000256" key="1">
    <source>
        <dbReference type="SAM" id="MobiDB-lite"/>
    </source>
</evidence>
<feature type="region of interest" description="Disordered" evidence="1">
    <location>
        <begin position="117"/>
        <end position="139"/>
    </location>
</feature>
<organism evidence="2 3">
    <name type="scientific">Pandoravirus celtis</name>
    <dbReference type="NCBI Taxonomy" id="2568002"/>
    <lineage>
        <taxon>Viruses</taxon>
        <taxon>Pandoravirus</taxon>
    </lineage>
</organism>
<protein>
    <submittedName>
        <fullName evidence="2">Uncharacterized protein</fullName>
    </submittedName>
</protein>
<evidence type="ECO:0000313" key="2">
    <source>
        <dbReference type="EMBL" id="QBZ80610.1"/>
    </source>
</evidence>